<dbReference type="GO" id="GO:0035514">
    <property type="term" value="F:DNA demethylase activity"/>
    <property type="evidence" value="ECO:0007669"/>
    <property type="project" value="InterPro"/>
</dbReference>
<keyword evidence="3" id="KW-0479">Metal-binding</keyword>
<dbReference type="EMBL" id="LNRQ01000001">
    <property type="protein sequence ID" value="KZN07897.1"/>
    <property type="molecule type" value="Genomic_DNA"/>
</dbReference>
<accession>A0A166FKQ4</accession>
<evidence type="ECO:0000256" key="9">
    <source>
        <dbReference type="ARBA" id="ARBA00023295"/>
    </source>
</evidence>
<feature type="compositionally biased region" description="Basic and acidic residues" evidence="10">
    <location>
        <begin position="716"/>
        <end position="734"/>
    </location>
</feature>
<gene>
    <name evidence="12" type="ORF">DCAR_000566</name>
</gene>
<dbReference type="InterPro" id="IPR023170">
    <property type="entry name" value="HhH_base_excis_C"/>
</dbReference>
<feature type="compositionally biased region" description="Polar residues" evidence="10">
    <location>
        <begin position="752"/>
        <end position="767"/>
    </location>
</feature>
<feature type="compositionally biased region" description="Basic and acidic residues" evidence="10">
    <location>
        <begin position="423"/>
        <end position="435"/>
    </location>
</feature>
<keyword evidence="6" id="KW-0408">Iron</keyword>
<feature type="region of interest" description="Disordered" evidence="10">
    <location>
        <begin position="716"/>
        <end position="737"/>
    </location>
</feature>
<comment type="cofactor">
    <cofactor evidence="1">
        <name>[4Fe-4S] cluster</name>
        <dbReference type="ChEBI" id="CHEBI:49883"/>
    </cofactor>
</comment>
<feature type="compositionally biased region" description="Basic and acidic residues" evidence="10">
    <location>
        <begin position="1033"/>
        <end position="1042"/>
    </location>
</feature>
<feature type="compositionally biased region" description="Basic residues" evidence="10">
    <location>
        <begin position="482"/>
        <end position="506"/>
    </location>
</feature>
<dbReference type="GO" id="GO:0006281">
    <property type="term" value="P:DNA repair"/>
    <property type="evidence" value="ECO:0007669"/>
    <property type="project" value="UniProtKB-KW"/>
</dbReference>
<comment type="caution">
    <text evidence="12">The sequence shown here is derived from an EMBL/GenBank/DDBJ whole genome shotgun (WGS) entry which is preliminary data.</text>
</comment>
<dbReference type="PROSITE" id="PS00764">
    <property type="entry name" value="ENDONUCLEASE_III_1"/>
    <property type="match status" value="1"/>
</dbReference>
<feature type="region of interest" description="Disordered" evidence="10">
    <location>
        <begin position="1015"/>
        <end position="1054"/>
    </location>
</feature>
<dbReference type="GO" id="GO:0051539">
    <property type="term" value="F:4 iron, 4 sulfur cluster binding"/>
    <property type="evidence" value="ECO:0007669"/>
    <property type="project" value="InterPro"/>
</dbReference>
<keyword evidence="8" id="KW-0234">DNA repair</keyword>
<feature type="region of interest" description="Disordered" evidence="10">
    <location>
        <begin position="749"/>
        <end position="805"/>
    </location>
</feature>
<comment type="similarity">
    <text evidence="2">Belongs to the Nth/MutY family.</text>
</comment>
<feature type="region of interest" description="Disordered" evidence="10">
    <location>
        <begin position="479"/>
        <end position="510"/>
    </location>
</feature>
<dbReference type="Pfam" id="PF15628">
    <property type="entry name" value="RRM_DME"/>
    <property type="match status" value="1"/>
</dbReference>
<keyword evidence="7" id="KW-0411">Iron-sulfur</keyword>
<feature type="compositionally biased region" description="Basic residues" evidence="10">
    <location>
        <begin position="288"/>
        <end position="307"/>
    </location>
</feature>
<feature type="compositionally biased region" description="Polar residues" evidence="10">
    <location>
        <begin position="399"/>
        <end position="420"/>
    </location>
</feature>
<dbReference type="GO" id="GO:0046872">
    <property type="term" value="F:metal ion binding"/>
    <property type="evidence" value="ECO:0007669"/>
    <property type="project" value="UniProtKB-KW"/>
</dbReference>
<organism evidence="12">
    <name type="scientific">Daucus carota subsp. sativus</name>
    <name type="common">Carrot</name>
    <dbReference type="NCBI Taxonomy" id="79200"/>
    <lineage>
        <taxon>Eukaryota</taxon>
        <taxon>Viridiplantae</taxon>
        <taxon>Streptophyta</taxon>
        <taxon>Embryophyta</taxon>
        <taxon>Tracheophyta</taxon>
        <taxon>Spermatophyta</taxon>
        <taxon>Magnoliopsida</taxon>
        <taxon>eudicotyledons</taxon>
        <taxon>Gunneridae</taxon>
        <taxon>Pentapetalae</taxon>
        <taxon>asterids</taxon>
        <taxon>campanulids</taxon>
        <taxon>Apiales</taxon>
        <taxon>Apiaceae</taxon>
        <taxon>Apioideae</taxon>
        <taxon>Scandiceae</taxon>
        <taxon>Daucinae</taxon>
        <taxon>Daucus</taxon>
        <taxon>Daucus sect. Daucus</taxon>
    </lineage>
</organism>
<evidence type="ECO:0000256" key="10">
    <source>
        <dbReference type="SAM" id="MobiDB-lite"/>
    </source>
</evidence>
<keyword evidence="4" id="KW-0227">DNA damage</keyword>
<evidence type="ECO:0000256" key="7">
    <source>
        <dbReference type="ARBA" id="ARBA00023014"/>
    </source>
</evidence>
<dbReference type="OrthoDB" id="5607at2759"/>
<protein>
    <recommendedName>
        <fullName evidence="11">Demeter RRM-fold domain-containing protein</fullName>
    </recommendedName>
</protein>
<dbReference type="SMART" id="SM00525">
    <property type="entry name" value="FES"/>
    <property type="match status" value="1"/>
</dbReference>
<evidence type="ECO:0000256" key="5">
    <source>
        <dbReference type="ARBA" id="ARBA00022801"/>
    </source>
</evidence>
<dbReference type="GO" id="GO:0141166">
    <property type="term" value="P:chromosomal 5-methylcytosine DNA demethylation pathway"/>
    <property type="evidence" value="ECO:0007669"/>
    <property type="project" value="InterPro"/>
</dbReference>
<evidence type="ECO:0000313" key="12">
    <source>
        <dbReference type="EMBL" id="KZN07897.1"/>
    </source>
</evidence>
<evidence type="ECO:0000256" key="6">
    <source>
        <dbReference type="ARBA" id="ARBA00023004"/>
    </source>
</evidence>
<evidence type="ECO:0000256" key="1">
    <source>
        <dbReference type="ARBA" id="ARBA00001966"/>
    </source>
</evidence>
<evidence type="ECO:0000259" key="11">
    <source>
        <dbReference type="Pfam" id="PF15628"/>
    </source>
</evidence>
<dbReference type="Gramene" id="KZN07897">
    <property type="protein sequence ID" value="KZN07897"/>
    <property type="gene ID" value="DCAR_000566"/>
</dbReference>
<dbReference type="InterPro" id="IPR004035">
    <property type="entry name" value="Endouclease-III_FeS-bd_BS"/>
</dbReference>
<dbReference type="InterPro" id="IPR028925">
    <property type="entry name" value="RRM_DME"/>
</dbReference>
<evidence type="ECO:0000256" key="4">
    <source>
        <dbReference type="ARBA" id="ARBA00022763"/>
    </source>
</evidence>
<evidence type="ECO:0000256" key="2">
    <source>
        <dbReference type="ARBA" id="ARBA00008343"/>
    </source>
</evidence>
<dbReference type="GO" id="GO:0019104">
    <property type="term" value="F:DNA N-glycosylase activity"/>
    <property type="evidence" value="ECO:0007669"/>
    <property type="project" value="InterPro"/>
</dbReference>
<feature type="compositionally biased region" description="Low complexity" evidence="10">
    <location>
        <begin position="768"/>
        <end position="786"/>
    </location>
</feature>
<feature type="region of interest" description="Disordered" evidence="10">
    <location>
        <begin position="187"/>
        <end position="319"/>
    </location>
</feature>
<dbReference type="KEGG" id="dcr:108196125"/>
<dbReference type="PANTHER" id="PTHR46213:SF13">
    <property type="entry name" value="DEMETER-LIKE PROTEIN 2-RELATED"/>
    <property type="match status" value="1"/>
</dbReference>
<proteinExistence type="inferred from homology"/>
<dbReference type="Gene3D" id="1.10.1670.10">
    <property type="entry name" value="Helix-hairpin-Helix base-excision DNA repair enzymes (C-terminal)"/>
    <property type="match status" value="1"/>
</dbReference>
<sequence length="1338" mass="150210">MEKGFVKDGLFAPVTPGKQLSNSVLINGRKEANFDGESENSGFQFFVDLGDLSKSDSISINIPFPAMQNDDASHQVEKMNGDDLAFSTLETNMSGNAQINVNDLASSTREANMSENAQINEDGWAFSTPETNNVNYDTQFNGDGLAYSTPKVNNVNYNTQFNGDGLASATPKVNNVNYNTQFNGDGLASSTPKMNNVNNYDTQFNGDGLASSTPEANNVNYNTQFNGDGLAASTPEKQQSSKKRLNKATDINTKTPQKPRRHRPKILDERKKMKVAKAQVPGFQPKTPLKRSTPKPHTKKSHVKKNSSKPVDSPDDFVQRHVPTQSCKRSLNSVFDREAEAENICDLSDHGDAQFLNLNREEEKRFAKQYQRRRKKRISINSLNVAKPVIGANADHVTPESNVSDADPQSSQGTAHSSQVACEMDHSPSEMKECETSLPSSSVVWRRKRTAGCTRRRIYASQPMKFKCSRSPLVNLLEHLTGKKPRPRGRPANKKKDTKRRQRKVKPSSEHRMLKMIQDHLPQDCLIALKGPKEQSLLDFIGAKMGTLSINQENGQRSVESINQEYQEYDQLVVEDRSVDRINQENGQLVVAHPSVDALVVYQGKFDPRKKSKKSPAKIVLDKESERAWTMLMAKAGSTTFDEQDPDKEYWDRERKAMIERVESIVSILREFQGNRRFSKWKGSVLDSIIGAFLTQNVSDHLSSSAYMYLAAKHPLRDSKGSSRNHESKCDRPLLDLFPQEDGGAERFVHRSASQEIEQSPSTSENGSPESCVSSTSAASETEISVPLKGTPTKGKSAAKNKKEKDIDWDSLRRTYSTHRERNDENMDSMDYQSVKDAPVDDVAQSIKIRGMQNVLAGKIKRCLDRTVQLHGDMDLEWLRDVPPKDAKEYLLGIYGIGLKSVECIRLLTLHHIAFPVDVNVGRVAVRLGWVPLQPLPGGLQMHLLEEYPIIDTVQKYLYPRLCTLNHETLYELHYHLITFGKLFCTKQNPRCEGCPLKSQCKHYASLSASKRYALPAPEKKKDSTAKNGVGRTTDRNSHTEAEPVVELPASPEHQMEEIELEDIEDLCRDHNVALPDLNDYPADSDDDILSIRLDDEAYDDQHEAENSTQVGDMSQALAIPSGPSATQIPNFRDRLKSVHQVYVLPDSHPILVQLRVDVRDPDDPSPYLFAPWTIQEDGSATRSPFPRGSGSLEVCRDIVCCSTLSNNEEHDFSTTISGTLMIPIRTANKGRFPLNGTYFQVNEVFADVESTNVPIIVPKHWLYGLERRILYCGASVSSTFRDIPMDHMHYAFTQGFYCSRGFNRKTRYTTDLHQQFHIKTSMQVKKTKGKKSEGNGR</sequence>
<dbReference type="InterPro" id="IPR011257">
    <property type="entry name" value="DNA_glycosylase"/>
</dbReference>
<evidence type="ECO:0000256" key="3">
    <source>
        <dbReference type="ARBA" id="ARBA00022723"/>
    </source>
</evidence>
<dbReference type="InterPro" id="IPR003651">
    <property type="entry name" value="Endonuclease3_FeS-loop_motif"/>
</dbReference>
<evidence type="ECO:0000256" key="8">
    <source>
        <dbReference type="ARBA" id="ARBA00023204"/>
    </source>
</evidence>
<name>A0A166FKQ4_DAUCS</name>
<feature type="domain" description="Demeter RRM-fold" evidence="11">
    <location>
        <begin position="1219"/>
        <end position="1319"/>
    </location>
</feature>
<dbReference type="PANTHER" id="PTHR46213">
    <property type="entry name" value="TRANSCRIPTIONAL ACTIVATOR DEMETER"/>
    <property type="match status" value="1"/>
</dbReference>
<keyword evidence="9" id="KW-0326">Glycosidase</keyword>
<reference evidence="12" key="1">
    <citation type="journal article" date="2016" name="Nat. Genet.">
        <title>A high-quality carrot genome assembly provides new insights into carotenoid accumulation and asterid genome evolution.</title>
        <authorList>
            <person name="Iorizzo M."/>
            <person name="Ellison S."/>
            <person name="Senalik D."/>
            <person name="Zeng P."/>
            <person name="Satapoomin P."/>
            <person name="Huang J."/>
            <person name="Bowman M."/>
            <person name="Iovene M."/>
            <person name="Sanseverino W."/>
            <person name="Cavagnaro P."/>
            <person name="Yildiz M."/>
            <person name="Macko-Podgorni A."/>
            <person name="Moranska E."/>
            <person name="Grzebelus E."/>
            <person name="Grzebelus D."/>
            <person name="Ashrafi H."/>
            <person name="Zheng Z."/>
            <person name="Cheng S."/>
            <person name="Spooner D."/>
            <person name="Van Deynze A."/>
            <person name="Simon P."/>
        </authorList>
    </citation>
    <scope>NUCLEOTIDE SEQUENCE [LARGE SCALE GENOMIC DNA]</scope>
    <source>
        <tissue evidence="12">Leaf</tissue>
    </source>
</reference>
<feature type="region of interest" description="Disordered" evidence="10">
    <location>
        <begin position="395"/>
        <end position="437"/>
    </location>
</feature>
<keyword evidence="5" id="KW-0378">Hydrolase</keyword>
<feature type="compositionally biased region" description="Polar residues" evidence="10">
    <location>
        <begin position="187"/>
        <end position="226"/>
    </location>
</feature>
<dbReference type="SUPFAM" id="SSF48150">
    <property type="entry name" value="DNA-glycosylase"/>
    <property type="match status" value="1"/>
</dbReference>
<dbReference type="InterPro" id="IPR044811">
    <property type="entry name" value="DME/ROS1"/>
</dbReference>